<dbReference type="Gene3D" id="3.40.50.300">
    <property type="entry name" value="P-loop containing nucleotide triphosphate hydrolases"/>
    <property type="match status" value="1"/>
</dbReference>
<protein>
    <submittedName>
        <fullName evidence="3">AAA family ATPase</fullName>
    </submittedName>
</protein>
<name>A0AA96FEX2_9MICO</name>
<dbReference type="KEGG" id="dcp:RN607_03850"/>
<dbReference type="GO" id="GO:0016887">
    <property type="term" value="F:ATP hydrolysis activity"/>
    <property type="evidence" value="ECO:0007669"/>
    <property type="project" value="InterPro"/>
</dbReference>
<dbReference type="EMBL" id="CP134880">
    <property type="protein sequence ID" value="WNM28147.1"/>
    <property type="molecule type" value="Genomic_DNA"/>
</dbReference>
<dbReference type="Proteomes" id="UP001303408">
    <property type="component" value="Chromosome"/>
</dbReference>
<evidence type="ECO:0000259" key="2">
    <source>
        <dbReference type="Pfam" id="PF00004"/>
    </source>
</evidence>
<dbReference type="InterPro" id="IPR003959">
    <property type="entry name" value="ATPase_AAA_core"/>
</dbReference>
<gene>
    <name evidence="3" type="ORF">RN607_03850</name>
</gene>
<evidence type="ECO:0000256" key="1">
    <source>
        <dbReference type="ARBA" id="ARBA00025781"/>
    </source>
</evidence>
<evidence type="ECO:0000313" key="3">
    <source>
        <dbReference type="EMBL" id="WNM28147.1"/>
    </source>
</evidence>
<dbReference type="AlphaFoldDB" id="A0AA96FEX2"/>
<accession>A0AA96FEX2</accession>
<dbReference type="PANTHER" id="PTHR32429:SF11">
    <property type="entry name" value="RIBULOSE BISPHOSPHATE CARBOXYLASE_OXYGENASE ACTIVASE, CHLOROPLASTIC"/>
    <property type="match status" value="1"/>
</dbReference>
<dbReference type="Pfam" id="PF00004">
    <property type="entry name" value="AAA"/>
    <property type="match status" value="1"/>
</dbReference>
<dbReference type="RefSeq" id="WP_313544450.1">
    <property type="nucleotide sequence ID" value="NZ_CP134880.1"/>
</dbReference>
<feature type="domain" description="ATPase AAA-type core" evidence="2">
    <location>
        <begin position="42"/>
        <end position="174"/>
    </location>
</feature>
<sequence>MTFADPGSTSSQTIPDRFSHAVNEHLVFNFAGIESWPLVLGIFGRPGDGKSFQLRRQLEQAGVLPISINAADLESDRAGLPGKLVLEKYEDAGHRIGEGTPATLVVDDFDTTVGEWAQSTTTVNHQQVLAQLMHLADSPTQAGGKSLRRVPVVITGNDLSKVYPPLRRPGRMRAFPWLPTHEERLEIVTGILGAVLAPSSIELLLRELPDAPIAFFSDLYVDILARAAEDEVRRAAGSLGALIQPRSTARGELESRLANNNLRAEEIHSLALSVWNERSIATQSYVGG</sequence>
<organism evidence="3">
    <name type="scientific">Demequina capsici</name>
    <dbReference type="NCBI Taxonomy" id="3075620"/>
    <lineage>
        <taxon>Bacteria</taxon>
        <taxon>Bacillati</taxon>
        <taxon>Actinomycetota</taxon>
        <taxon>Actinomycetes</taxon>
        <taxon>Micrococcales</taxon>
        <taxon>Demequinaceae</taxon>
        <taxon>Demequina</taxon>
    </lineage>
</organism>
<comment type="similarity">
    <text evidence="1">Belongs to the RuBisCO activase family.</text>
</comment>
<dbReference type="InterPro" id="IPR044960">
    <property type="entry name" value="RCA-like"/>
</dbReference>
<dbReference type="InterPro" id="IPR027417">
    <property type="entry name" value="P-loop_NTPase"/>
</dbReference>
<proteinExistence type="inferred from homology"/>
<reference evidence="3" key="1">
    <citation type="submission" date="2023-09" db="EMBL/GenBank/DDBJ databases">
        <title>Demequina sp. a novel bacteria isolated from Capsicum annuum.</title>
        <authorList>
            <person name="Humaira Z."/>
            <person name="Lee J."/>
            <person name="Cho D."/>
        </authorList>
    </citation>
    <scope>NUCLEOTIDE SEQUENCE</scope>
    <source>
        <strain evidence="3">PMTSA13</strain>
    </source>
</reference>
<dbReference type="SUPFAM" id="SSF52540">
    <property type="entry name" value="P-loop containing nucleoside triphosphate hydrolases"/>
    <property type="match status" value="1"/>
</dbReference>
<dbReference type="PANTHER" id="PTHR32429">
    <property type="match status" value="1"/>
</dbReference>
<dbReference type="GO" id="GO:0005524">
    <property type="term" value="F:ATP binding"/>
    <property type="evidence" value="ECO:0007669"/>
    <property type="project" value="InterPro"/>
</dbReference>